<gene>
    <name evidence="2" type="ORF">BOKJ2_LOCUS1421</name>
</gene>
<dbReference type="InterPro" id="IPR029245">
    <property type="entry name" value="DUF4528"/>
</dbReference>
<reference evidence="2" key="1">
    <citation type="submission" date="2020-09" db="EMBL/GenBank/DDBJ databases">
        <authorList>
            <person name="Kikuchi T."/>
        </authorList>
    </citation>
    <scope>NUCLEOTIDE SEQUENCE</scope>
    <source>
        <strain evidence="2">SH1</strain>
    </source>
</reference>
<dbReference type="AlphaFoldDB" id="A0A811JU00"/>
<organism evidence="2 3">
    <name type="scientific">Bursaphelenchus okinawaensis</name>
    <dbReference type="NCBI Taxonomy" id="465554"/>
    <lineage>
        <taxon>Eukaryota</taxon>
        <taxon>Metazoa</taxon>
        <taxon>Ecdysozoa</taxon>
        <taxon>Nematoda</taxon>
        <taxon>Chromadorea</taxon>
        <taxon>Rhabditida</taxon>
        <taxon>Tylenchina</taxon>
        <taxon>Tylenchomorpha</taxon>
        <taxon>Aphelenchoidea</taxon>
        <taxon>Aphelenchoididae</taxon>
        <taxon>Bursaphelenchus</taxon>
    </lineage>
</organism>
<name>A0A811JU00_9BILA</name>
<feature type="transmembrane region" description="Helical" evidence="1">
    <location>
        <begin position="102"/>
        <end position="123"/>
    </location>
</feature>
<proteinExistence type="predicted"/>
<dbReference type="PANTHER" id="PTHR34651:SF1">
    <property type="entry name" value="SIMILAR TO ENSANGP00000021391"/>
    <property type="match status" value="1"/>
</dbReference>
<dbReference type="OrthoDB" id="9970237at2759"/>
<dbReference type="EMBL" id="CAJFDH010000001">
    <property type="protein sequence ID" value="CAD5206737.1"/>
    <property type="molecule type" value="Genomic_DNA"/>
</dbReference>
<sequence>MVLSKRIVTTLRNLCIPCYRQLPLASEVVAEYIRNRDHPSWTSFFLPYKCVQDDLYGEKHFNFPVDSCNYHILRVGCYPYVKYHCTKRAPQDLNLENNLFKVITALNLGIPCLLYGIAAIFLIKHTDYVHLKGQKPIPIHFLILEDHQ</sequence>
<accession>A0A811JU00</accession>
<evidence type="ECO:0000256" key="1">
    <source>
        <dbReference type="SAM" id="Phobius"/>
    </source>
</evidence>
<dbReference type="PANTHER" id="PTHR34651">
    <property type="entry name" value="SIMILAR TO ENSANGP00000021391"/>
    <property type="match status" value="1"/>
</dbReference>
<evidence type="ECO:0000313" key="2">
    <source>
        <dbReference type="EMBL" id="CAD5206737.1"/>
    </source>
</evidence>
<keyword evidence="3" id="KW-1185">Reference proteome</keyword>
<keyword evidence="1" id="KW-0472">Membrane</keyword>
<dbReference type="Proteomes" id="UP000783686">
    <property type="component" value="Unassembled WGS sequence"/>
</dbReference>
<comment type="caution">
    <text evidence="2">The sequence shown here is derived from an EMBL/GenBank/DDBJ whole genome shotgun (WGS) entry which is preliminary data.</text>
</comment>
<evidence type="ECO:0000313" key="3">
    <source>
        <dbReference type="Proteomes" id="UP000614601"/>
    </source>
</evidence>
<dbReference type="EMBL" id="CAJFCW020000001">
    <property type="protein sequence ID" value="CAG9082948.1"/>
    <property type="molecule type" value="Genomic_DNA"/>
</dbReference>
<keyword evidence="1" id="KW-0812">Transmembrane</keyword>
<dbReference type="Proteomes" id="UP000614601">
    <property type="component" value="Unassembled WGS sequence"/>
</dbReference>
<keyword evidence="1" id="KW-1133">Transmembrane helix</keyword>
<dbReference type="Pfam" id="PF15031">
    <property type="entry name" value="DUF4528"/>
    <property type="match status" value="1"/>
</dbReference>
<protein>
    <submittedName>
        <fullName evidence="2">Uncharacterized protein</fullName>
    </submittedName>
</protein>